<dbReference type="EMBL" id="PVTD01000004">
    <property type="protein sequence ID" value="PRY23672.1"/>
    <property type="molecule type" value="Genomic_DNA"/>
</dbReference>
<reference evidence="2 3" key="1">
    <citation type="submission" date="2018-03" db="EMBL/GenBank/DDBJ databases">
        <title>Genomic Encyclopedia of Archaeal and Bacterial Type Strains, Phase II (KMG-II): from individual species to whole genera.</title>
        <authorList>
            <person name="Goeker M."/>
        </authorList>
    </citation>
    <scope>NUCLEOTIDE SEQUENCE [LARGE SCALE GENOMIC DNA]</scope>
    <source>
        <strain evidence="2 3">DSM 29328</strain>
    </source>
</reference>
<dbReference type="Proteomes" id="UP000239480">
    <property type="component" value="Unassembled WGS sequence"/>
</dbReference>
<feature type="transmembrane region" description="Helical" evidence="1">
    <location>
        <begin position="7"/>
        <end position="27"/>
    </location>
</feature>
<dbReference type="AlphaFoldDB" id="A0A2T0RRA6"/>
<keyword evidence="1" id="KW-1133">Transmembrane helix</keyword>
<keyword evidence="3" id="KW-1185">Reference proteome</keyword>
<evidence type="ECO:0000313" key="2">
    <source>
        <dbReference type="EMBL" id="PRY23672.1"/>
    </source>
</evidence>
<sequence length="60" mass="6165">MTRLALIVHALASTVIMGIGIVVVLVAGWVSAAAIIGAIVAGLVLGIPVAWLIAKELYER</sequence>
<feature type="transmembrane region" description="Helical" evidence="1">
    <location>
        <begin position="33"/>
        <end position="54"/>
    </location>
</feature>
<evidence type="ECO:0000313" key="3">
    <source>
        <dbReference type="Proteomes" id="UP000239480"/>
    </source>
</evidence>
<evidence type="ECO:0000256" key="1">
    <source>
        <dbReference type="SAM" id="Phobius"/>
    </source>
</evidence>
<comment type="caution">
    <text evidence="2">The sequence shown here is derived from an EMBL/GenBank/DDBJ whole genome shotgun (WGS) entry which is preliminary data.</text>
</comment>
<keyword evidence="1" id="KW-0812">Transmembrane</keyword>
<name>A0A2T0RRA6_9RHOB</name>
<evidence type="ECO:0008006" key="4">
    <source>
        <dbReference type="Google" id="ProtNLM"/>
    </source>
</evidence>
<proteinExistence type="predicted"/>
<dbReference type="RefSeq" id="WP_106205063.1">
    <property type="nucleotide sequence ID" value="NZ_PVTD01000004.1"/>
</dbReference>
<gene>
    <name evidence="2" type="ORF">CLV78_104163</name>
</gene>
<accession>A0A2T0RRA6</accession>
<organism evidence="2 3">
    <name type="scientific">Aliiruegeria haliotis</name>
    <dbReference type="NCBI Taxonomy" id="1280846"/>
    <lineage>
        <taxon>Bacteria</taxon>
        <taxon>Pseudomonadati</taxon>
        <taxon>Pseudomonadota</taxon>
        <taxon>Alphaproteobacteria</taxon>
        <taxon>Rhodobacterales</taxon>
        <taxon>Roseobacteraceae</taxon>
        <taxon>Aliiruegeria</taxon>
    </lineage>
</organism>
<protein>
    <recommendedName>
        <fullName evidence="4">CTP synthetase</fullName>
    </recommendedName>
</protein>
<keyword evidence="1" id="KW-0472">Membrane</keyword>